<dbReference type="RefSeq" id="WP_196272407.1">
    <property type="nucleotide sequence ID" value="NZ_JADQDO010000006.1"/>
</dbReference>
<keyword evidence="8" id="KW-1185">Reference proteome</keyword>
<evidence type="ECO:0000259" key="6">
    <source>
        <dbReference type="PROSITE" id="PS51677"/>
    </source>
</evidence>
<sequence>MSSWRHRLFATGLSAISATRADQWLRPLAMGSGVILMFHHVRPWHDRPFAPNRFLEITPEFLDATVTFLKREGFDIIPMDDVPDRLRSTRSHKPFAVLTFDDGYRDNLAYAWPVLKRLQVPWTLFVVNDFANGRGRLWWLELEMAIRQLDRVEVTLGNERLIFVTKTTAQKYVAFDTLHRRLKAGPEEQLRAMIAELSERVGIDPERLVQNLCANWDELAGLANDPDVTIGSHTLTHPIMARHESSVAASEILESKAAIAKRLGRPVRHIAYPHGDPGSAGSREFSLARQSGYETAVTTRPGHLFARHSDLLTALPRLSINGLHQNEAALRALLSGVPFMMLRMIGRGAGA</sequence>
<comment type="similarity">
    <text evidence="2">Belongs to the polysaccharide deacetylase family.</text>
</comment>
<organism evidence="7 8">
    <name type="scientific">Microvirga alba</name>
    <dbReference type="NCBI Taxonomy" id="2791025"/>
    <lineage>
        <taxon>Bacteria</taxon>
        <taxon>Pseudomonadati</taxon>
        <taxon>Pseudomonadota</taxon>
        <taxon>Alphaproteobacteria</taxon>
        <taxon>Hyphomicrobiales</taxon>
        <taxon>Methylobacteriaceae</taxon>
        <taxon>Microvirga</taxon>
    </lineage>
</organism>
<reference evidence="7" key="1">
    <citation type="submission" date="2020-11" db="EMBL/GenBank/DDBJ databases">
        <authorList>
            <person name="Kim M.K."/>
        </authorList>
    </citation>
    <scope>NUCLEOTIDE SEQUENCE</scope>
    <source>
        <strain evidence="7">BT350</strain>
    </source>
</reference>
<dbReference type="PANTHER" id="PTHR34216:SF7">
    <property type="entry name" value="POLY-BETA-1,6-N-ACETYL-D-GLUCOSAMINE N-DEACETYLASE"/>
    <property type="match status" value="1"/>
</dbReference>
<dbReference type="Gene3D" id="3.20.20.370">
    <property type="entry name" value="Glycoside hydrolase/deacetylase"/>
    <property type="match status" value="1"/>
</dbReference>
<name>A0A931BSI1_9HYPH</name>
<accession>A0A931BSI1</accession>
<evidence type="ECO:0000256" key="2">
    <source>
        <dbReference type="ARBA" id="ARBA00010973"/>
    </source>
</evidence>
<evidence type="ECO:0000256" key="3">
    <source>
        <dbReference type="ARBA" id="ARBA00020071"/>
    </source>
</evidence>
<keyword evidence="4" id="KW-0732">Signal</keyword>
<dbReference type="PANTHER" id="PTHR34216">
    <property type="match status" value="1"/>
</dbReference>
<dbReference type="Proteomes" id="UP000599312">
    <property type="component" value="Unassembled WGS sequence"/>
</dbReference>
<evidence type="ECO:0000256" key="5">
    <source>
        <dbReference type="ARBA" id="ARBA00032976"/>
    </source>
</evidence>
<evidence type="ECO:0000256" key="4">
    <source>
        <dbReference type="ARBA" id="ARBA00022729"/>
    </source>
</evidence>
<dbReference type="CDD" id="cd10968">
    <property type="entry name" value="CE4_Mlr8448_like_5s"/>
    <property type="match status" value="1"/>
</dbReference>
<protein>
    <recommendedName>
        <fullName evidence="3">Chitooligosaccharide deacetylase</fullName>
    </recommendedName>
    <alternativeName>
        <fullName evidence="5">Nodulation protein B</fullName>
    </alternativeName>
</protein>
<dbReference type="GO" id="GO:0016810">
    <property type="term" value="F:hydrolase activity, acting on carbon-nitrogen (but not peptide) bonds"/>
    <property type="evidence" value="ECO:0007669"/>
    <property type="project" value="InterPro"/>
</dbReference>
<dbReference type="Pfam" id="PF01522">
    <property type="entry name" value="Polysacc_deac_1"/>
    <property type="match status" value="1"/>
</dbReference>
<dbReference type="GO" id="GO:0005975">
    <property type="term" value="P:carbohydrate metabolic process"/>
    <property type="evidence" value="ECO:0007669"/>
    <property type="project" value="InterPro"/>
</dbReference>
<dbReference type="InterPro" id="IPR011330">
    <property type="entry name" value="Glyco_hydro/deAcase_b/a-brl"/>
</dbReference>
<feature type="domain" description="NodB homology" evidence="6">
    <location>
        <begin position="94"/>
        <end position="351"/>
    </location>
</feature>
<gene>
    <name evidence="7" type="ORF">I2H38_13650</name>
</gene>
<evidence type="ECO:0000313" key="7">
    <source>
        <dbReference type="EMBL" id="MBF9234420.1"/>
    </source>
</evidence>
<evidence type="ECO:0000313" key="8">
    <source>
        <dbReference type="Proteomes" id="UP000599312"/>
    </source>
</evidence>
<evidence type="ECO:0000256" key="1">
    <source>
        <dbReference type="ARBA" id="ARBA00003236"/>
    </source>
</evidence>
<dbReference type="SUPFAM" id="SSF88713">
    <property type="entry name" value="Glycoside hydrolase/deacetylase"/>
    <property type="match status" value="1"/>
</dbReference>
<comment type="caution">
    <text evidence="7">The sequence shown here is derived from an EMBL/GenBank/DDBJ whole genome shotgun (WGS) entry which is preliminary data.</text>
</comment>
<dbReference type="PROSITE" id="PS51677">
    <property type="entry name" value="NODB"/>
    <property type="match status" value="1"/>
</dbReference>
<dbReference type="InterPro" id="IPR002509">
    <property type="entry name" value="NODB_dom"/>
</dbReference>
<dbReference type="InterPro" id="IPR051398">
    <property type="entry name" value="Polysacch_Deacetylase"/>
</dbReference>
<dbReference type="EMBL" id="JADQDO010000006">
    <property type="protein sequence ID" value="MBF9234420.1"/>
    <property type="molecule type" value="Genomic_DNA"/>
</dbReference>
<dbReference type="AlphaFoldDB" id="A0A931BSI1"/>
<comment type="function">
    <text evidence="1">Is involved in generating a small heat-stable compound (Nod), an acylated oligomer of N-acetylglucosamine, that stimulates mitosis in various plant protoplasts.</text>
</comment>
<proteinExistence type="inferred from homology"/>